<name>A0A381QP52_9ZZZZ</name>
<dbReference type="Gene3D" id="2.40.50.140">
    <property type="entry name" value="Nucleic acid-binding proteins"/>
    <property type="match status" value="1"/>
</dbReference>
<dbReference type="InterPro" id="IPR004115">
    <property type="entry name" value="GAD-like_sf"/>
</dbReference>
<proteinExistence type="inferred from homology"/>
<evidence type="ECO:0000256" key="5">
    <source>
        <dbReference type="ARBA" id="ARBA00022917"/>
    </source>
</evidence>
<dbReference type="GO" id="GO:0005737">
    <property type="term" value="C:cytoplasm"/>
    <property type="evidence" value="ECO:0007669"/>
    <property type="project" value="InterPro"/>
</dbReference>
<organism evidence="8">
    <name type="scientific">marine metagenome</name>
    <dbReference type="NCBI Taxonomy" id="408172"/>
    <lineage>
        <taxon>unclassified sequences</taxon>
        <taxon>metagenomes</taxon>
        <taxon>ecological metagenomes</taxon>
    </lineage>
</organism>
<dbReference type="InterPro" id="IPR029351">
    <property type="entry name" value="GAD_dom"/>
</dbReference>
<dbReference type="EMBL" id="UINC01001457">
    <property type="protein sequence ID" value="SUZ81155.1"/>
    <property type="molecule type" value="Genomic_DNA"/>
</dbReference>
<keyword evidence="2" id="KW-0436">Ligase</keyword>
<gene>
    <name evidence="8" type="ORF">METZ01_LOCUS34009</name>
</gene>
<dbReference type="InterPro" id="IPR004365">
    <property type="entry name" value="NA-bd_OB_tRNA"/>
</dbReference>
<dbReference type="InterPro" id="IPR047090">
    <property type="entry name" value="AspRS_core"/>
</dbReference>
<comment type="similarity">
    <text evidence="1">Belongs to the class-II aminoacyl-tRNA synthetase family. Type 1 subfamily.</text>
</comment>
<reference evidence="8" key="1">
    <citation type="submission" date="2018-05" db="EMBL/GenBank/DDBJ databases">
        <authorList>
            <person name="Lanie J.A."/>
            <person name="Ng W.-L."/>
            <person name="Kazmierczak K.M."/>
            <person name="Andrzejewski T.M."/>
            <person name="Davidsen T.M."/>
            <person name="Wayne K.J."/>
            <person name="Tettelin H."/>
            <person name="Glass J.I."/>
            <person name="Rusch D."/>
            <person name="Podicherti R."/>
            <person name="Tsui H.-C.T."/>
            <person name="Winkler M.E."/>
        </authorList>
    </citation>
    <scope>NUCLEOTIDE SEQUENCE</scope>
</reference>
<dbReference type="PANTHER" id="PTHR22594">
    <property type="entry name" value="ASPARTYL/LYSYL-TRNA SYNTHETASE"/>
    <property type="match status" value="1"/>
</dbReference>
<dbReference type="Pfam" id="PF02938">
    <property type="entry name" value="GAD"/>
    <property type="match status" value="1"/>
</dbReference>
<dbReference type="InterPro" id="IPR006195">
    <property type="entry name" value="aa-tRNA-synth_II"/>
</dbReference>
<dbReference type="SUPFAM" id="SSF55681">
    <property type="entry name" value="Class II aaRS and biotin synthetases"/>
    <property type="match status" value="1"/>
</dbReference>
<evidence type="ECO:0000259" key="7">
    <source>
        <dbReference type="PROSITE" id="PS50862"/>
    </source>
</evidence>
<dbReference type="Gene3D" id="3.30.930.10">
    <property type="entry name" value="Bira Bifunctional Protein, Domain 2"/>
    <property type="match status" value="1"/>
</dbReference>
<dbReference type="Gene3D" id="3.30.1360.30">
    <property type="entry name" value="GAD-like domain"/>
    <property type="match status" value="1"/>
</dbReference>
<protein>
    <recommendedName>
        <fullName evidence="7">Aminoacyl-transfer RNA synthetases class-II family profile domain-containing protein</fullName>
    </recommendedName>
</protein>
<dbReference type="InterPro" id="IPR047089">
    <property type="entry name" value="Asp-tRNA-ligase_1_N"/>
</dbReference>
<dbReference type="Pfam" id="PF00152">
    <property type="entry name" value="tRNA-synt_2"/>
    <property type="match status" value="1"/>
</dbReference>
<dbReference type="NCBIfam" id="NF001750">
    <property type="entry name" value="PRK00476.1"/>
    <property type="match status" value="1"/>
</dbReference>
<dbReference type="InterPro" id="IPR045864">
    <property type="entry name" value="aa-tRNA-synth_II/BPL/LPL"/>
</dbReference>
<dbReference type="InterPro" id="IPR002312">
    <property type="entry name" value="Asp/Asn-tRNA-synth_IIb"/>
</dbReference>
<dbReference type="CDD" id="cd00777">
    <property type="entry name" value="AspRS_core"/>
    <property type="match status" value="1"/>
</dbReference>
<evidence type="ECO:0000313" key="8">
    <source>
        <dbReference type="EMBL" id="SUZ81155.1"/>
    </source>
</evidence>
<dbReference type="GO" id="GO:0006422">
    <property type="term" value="P:aspartyl-tRNA aminoacylation"/>
    <property type="evidence" value="ECO:0007669"/>
    <property type="project" value="TreeGrafter"/>
</dbReference>
<dbReference type="Pfam" id="PF01336">
    <property type="entry name" value="tRNA_anti-codon"/>
    <property type="match status" value="1"/>
</dbReference>
<dbReference type="InterPro" id="IPR004364">
    <property type="entry name" value="Aa-tRNA-synt_II"/>
</dbReference>
<dbReference type="GO" id="GO:0005524">
    <property type="term" value="F:ATP binding"/>
    <property type="evidence" value="ECO:0007669"/>
    <property type="project" value="UniProtKB-KW"/>
</dbReference>
<keyword evidence="3" id="KW-0547">Nucleotide-binding</keyword>
<evidence type="ECO:0000256" key="2">
    <source>
        <dbReference type="ARBA" id="ARBA00022598"/>
    </source>
</evidence>
<dbReference type="PRINTS" id="PR01042">
    <property type="entry name" value="TRNASYNTHASP"/>
</dbReference>
<dbReference type="InterPro" id="IPR012340">
    <property type="entry name" value="NA-bd_OB-fold"/>
</dbReference>
<keyword evidence="6" id="KW-0030">Aminoacyl-tRNA synthetase</keyword>
<dbReference type="PROSITE" id="PS50862">
    <property type="entry name" value="AA_TRNA_LIGASE_II"/>
    <property type="match status" value="1"/>
</dbReference>
<evidence type="ECO:0000256" key="1">
    <source>
        <dbReference type="ARBA" id="ARBA00006303"/>
    </source>
</evidence>
<dbReference type="SUPFAM" id="SSF50249">
    <property type="entry name" value="Nucleic acid-binding proteins"/>
    <property type="match status" value="1"/>
</dbReference>
<dbReference type="InterPro" id="IPR004524">
    <property type="entry name" value="Asp-tRNA-ligase_1"/>
</dbReference>
<dbReference type="NCBIfam" id="TIGR00459">
    <property type="entry name" value="aspS_bact"/>
    <property type="match status" value="1"/>
</dbReference>
<dbReference type="GO" id="GO:0003676">
    <property type="term" value="F:nucleic acid binding"/>
    <property type="evidence" value="ECO:0007669"/>
    <property type="project" value="InterPro"/>
</dbReference>
<feature type="domain" description="Aminoacyl-transfer RNA synthetases class-II family profile" evidence="7">
    <location>
        <begin position="133"/>
        <end position="539"/>
    </location>
</feature>
<accession>A0A381QP52</accession>
<dbReference type="SUPFAM" id="SSF55261">
    <property type="entry name" value="GAD domain-like"/>
    <property type="match status" value="1"/>
</dbReference>
<evidence type="ECO:0000256" key="4">
    <source>
        <dbReference type="ARBA" id="ARBA00022840"/>
    </source>
</evidence>
<evidence type="ECO:0000256" key="6">
    <source>
        <dbReference type="ARBA" id="ARBA00023146"/>
    </source>
</evidence>
<dbReference type="HAMAP" id="MF_00044">
    <property type="entry name" value="Asp_tRNA_synth_type1"/>
    <property type="match status" value="1"/>
</dbReference>
<evidence type="ECO:0000256" key="3">
    <source>
        <dbReference type="ARBA" id="ARBA00022741"/>
    </source>
</evidence>
<dbReference type="GO" id="GO:0004815">
    <property type="term" value="F:aspartate-tRNA ligase activity"/>
    <property type="evidence" value="ECO:0007669"/>
    <property type="project" value="TreeGrafter"/>
</dbReference>
<dbReference type="AlphaFoldDB" id="A0A381QP52"/>
<keyword evidence="5" id="KW-0648">Protein biosynthesis</keyword>
<keyword evidence="4" id="KW-0067">ATP-binding</keyword>
<dbReference type="PANTHER" id="PTHR22594:SF5">
    <property type="entry name" value="ASPARTATE--TRNA LIGASE, MITOCHONDRIAL"/>
    <property type="match status" value="1"/>
</dbReference>
<sequence>MRTDRCGDLRVDDVDRRVTLCGWVDRRREHGEHLAFVDLRDRSGVVQLVIDGAHDLRSEFVLQVTGTVRRRPADTANDSLPTGAVEIDVSGVTVLSTSEPLPFPLDDRTDVDEVIRLRHRYLDLRRSRLQRNLEVRARVNSAVRGAMEEQGFIEVETPMLIASTPEGARDFVVPSRKEPGSFYALPQSPQLFKQLCMVGGVDRYYQIARCLRDEDLRADRQFEFMQLDAEASFVSQDDVLGFISHAVASAAEAVTGERPGEIPRMSWLDAMERFGTDKPDIRFGMELVELTGVFADTEFRAFQAPCVKGIRVPGGAETSRNRLDDLTDQCRLWGAKGLVWMKVLNEGLNSPVAKFLTDGEQADLSSTMEAEVGDLILIVADERRAARHILGLLRIELGRPPVTEGGLHFLWVVDFPLFEGLDEAGNPIPAHHPFTMPHPDDLDALERGDLLEVRSQAYDLVLNGWELGSGSVRIHRRDIQEQIFAILGIGAEEAQAKFGFLLDAFRFGPPPHAGFAFGMDRLTAVLAGEENIREVIAYPKTQSGADPLTGAPTPIDDLQLEELGLRVLPPIS</sequence>
<dbReference type="CDD" id="cd04317">
    <property type="entry name" value="EcAspRS_like_N"/>
    <property type="match status" value="1"/>
</dbReference>